<protein>
    <submittedName>
        <fullName evidence="1">Uncharacterized protein</fullName>
    </submittedName>
</protein>
<dbReference type="AlphaFoldDB" id="A0A0U5B4T5"/>
<organism evidence="1 2">
    <name type="scientific">Aneurinibacillus soli</name>
    <dbReference type="NCBI Taxonomy" id="1500254"/>
    <lineage>
        <taxon>Bacteria</taxon>
        <taxon>Bacillati</taxon>
        <taxon>Bacillota</taxon>
        <taxon>Bacilli</taxon>
        <taxon>Bacillales</taxon>
        <taxon>Paenibacillaceae</taxon>
        <taxon>Aneurinibacillus group</taxon>
        <taxon>Aneurinibacillus</taxon>
    </lineage>
</organism>
<keyword evidence="2" id="KW-1185">Reference proteome</keyword>
<dbReference type="Proteomes" id="UP000217696">
    <property type="component" value="Chromosome"/>
</dbReference>
<dbReference type="KEGG" id="asoc:CB4_03935"/>
<sequence length="74" mass="8235">MKLRICPKCTDDVKKLRKKLARLAPDAKVCMGCQSMCKLGRKKQFVIVGKDEVVTAKSTKKVVKKVGKLIKKCG</sequence>
<accession>A0A0U5B4T5</accession>
<evidence type="ECO:0000313" key="1">
    <source>
        <dbReference type="EMBL" id="BAU29698.1"/>
    </source>
</evidence>
<reference evidence="1 2" key="1">
    <citation type="submission" date="2015-12" db="EMBL/GenBank/DDBJ databases">
        <title>Genome sequence of Aneurinibacillus soli.</title>
        <authorList>
            <person name="Lee J.S."/>
            <person name="Lee K.C."/>
            <person name="Kim K.K."/>
            <person name="Lee B.W."/>
        </authorList>
    </citation>
    <scope>NUCLEOTIDE SEQUENCE [LARGE SCALE GENOMIC DNA]</scope>
    <source>
        <strain evidence="1 2">CB4</strain>
    </source>
</reference>
<gene>
    <name evidence="1" type="ORF">CB4_03935</name>
</gene>
<name>A0A0U5B4T5_9BACL</name>
<evidence type="ECO:0000313" key="2">
    <source>
        <dbReference type="Proteomes" id="UP000217696"/>
    </source>
</evidence>
<proteinExistence type="predicted"/>
<dbReference type="EMBL" id="AP017312">
    <property type="protein sequence ID" value="BAU29698.1"/>
    <property type="molecule type" value="Genomic_DNA"/>
</dbReference>